<evidence type="ECO:0000313" key="1">
    <source>
        <dbReference type="EMBL" id="CAF1446207.1"/>
    </source>
</evidence>
<keyword evidence="2" id="KW-1185">Reference proteome</keyword>
<comment type="caution">
    <text evidence="1">The sequence shown here is derived from an EMBL/GenBank/DDBJ whole genome shotgun (WGS) entry which is preliminary data.</text>
</comment>
<name>A0A815PA65_ADIRI</name>
<protein>
    <submittedName>
        <fullName evidence="1">Uncharacterized protein</fullName>
    </submittedName>
</protein>
<dbReference type="Proteomes" id="UP000663828">
    <property type="component" value="Unassembled WGS sequence"/>
</dbReference>
<accession>A0A815PA65</accession>
<gene>
    <name evidence="1" type="ORF">XAT740_LOCUS36604</name>
</gene>
<reference evidence="1" key="1">
    <citation type="submission" date="2021-02" db="EMBL/GenBank/DDBJ databases">
        <authorList>
            <person name="Nowell W R."/>
        </authorList>
    </citation>
    <scope>NUCLEOTIDE SEQUENCE</scope>
</reference>
<proteinExistence type="predicted"/>
<sequence>MNYAICTKINISPDVKTYRHSFDTSSTLIRECDASLDKNVLISLPNVPLIDLPRFRDSATWSWNKQYNLSNYFTSKSYMIDALNISSRNPESIYHHRSCAIYRDSSYHEVNIKRMNRLIFNKHFQVFDNHRRCKKQYIHKIDKQRQQHSIPIIHQHSSAPPKHVPTINHVHTSVSSPVTRLSPALPAKSHFPSPIDIASHTRFGKSILALYFQKHRFISPNANGKKDQFLWLLAASIDQKGKRCT</sequence>
<organism evidence="1 2">
    <name type="scientific">Adineta ricciae</name>
    <name type="common">Rotifer</name>
    <dbReference type="NCBI Taxonomy" id="249248"/>
    <lineage>
        <taxon>Eukaryota</taxon>
        <taxon>Metazoa</taxon>
        <taxon>Spiralia</taxon>
        <taxon>Gnathifera</taxon>
        <taxon>Rotifera</taxon>
        <taxon>Eurotatoria</taxon>
        <taxon>Bdelloidea</taxon>
        <taxon>Adinetida</taxon>
        <taxon>Adinetidae</taxon>
        <taxon>Adineta</taxon>
    </lineage>
</organism>
<dbReference type="AlphaFoldDB" id="A0A815PA65"/>
<evidence type="ECO:0000313" key="2">
    <source>
        <dbReference type="Proteomes" id="UP000663828"/>
    </source>
</evidence>
<dbReference type="EMBL" id="CAJNOR010003772">
    <property type="protein sequence ID" value="CAF1446207.1"/>
    <property type="molecule type" value="Genomic_DNA"/>
</dbReference>